<evidence type="ECO:0000313" key="2">
    <source>
        <dbReference type="Proteomes" id="UP000034704"/>
    </source>
</evidence>
<proteinExistence type="predicted"/>
<dbReference type="STRING" id="1618756.UV12_C0003G0036"/>
<dbReference type="Gene3D" id="3.30.2010.20">
    <property type="match status" value="1"/>
</dbReference>
<dbReference type="CDD" id="cd12952">
    <property type="entry name" value="MMP_ACEL2062"/>
    <property type="match status" value="1"/>
</dbReference>
<dbReference type="InterPro" id="IPR038555">
    <property type="entry name" value="Zincin_1_sf"/>
</dbReference>
<dbReference type="Pfam" id="PF06262">
    <property type="entry name" value="Zincin_1"/>
    <property type="match status" value="1"/>
</dbReference>
<organism evidence="1 2">
    <name type="scientific">Candidatus Nomurabacteria bacterium GW2011_GWC2_42_20</name>
    <dbReference type="NCBI Taxonomy" id="1618756"/>
    <lineage>
        <taxon>Bacteria</taxon>
        <taxon>Candidatus Nomuraibacteriota</taxon>
    </lineage>
</organism>
<name>A0A0G0ZH86_9BACT</name>
<sequence>MIPRGEFEQIVIDEVEKIPLHFRNKIKNVVFVVEYEVSIDVRGENHLTKEQDLLGLYKGIPLTARGDNYGVGMTLPDVITIYQGPTERAASGDTKLVRTVVRETVLHEVAHYLGMGESMVAEWEAKQGQHQEF</sequence>
<gene>
    <name evidence="1" type="ORF">UV12_C0003G0036</name>
</gene>
<protein>
    <recommendedName>
        <fullName evidence="3">Metallopeptidase family protein</fullName>
    </recommendedName>
</protein>
<dbReference type="Proteomes" id="UP000034704">
    <property type="component" value="Unassembled WGS sequence"/>
</dbReference>
<dbReference type="SUPFAM" id="SSF55486">
    <property type="entry name" value="Metalloproteases ('zincins'), catalytic domain"/>
    <property type="match status" value="1"/>
</dbReference>
<evidence type="ECO:0000313" key="1">
    <source>
        <dbReference type="EMBL" id="KKS48077.1"/>
    </source>
</evidence>
<comment type="caution">
    <text evidence="1">The sequence shown here is derived from an EMBL/GenBank/DDBJ whole genome shotgun (WGS) entry which is preliminary data.</text>
</comment>
<reference evidence="1 2" key="1">
    <citation type="journal article" date="2015" name="Nature">
        <title>rRNA introns, odd ribosomes, and small enigmatic genomes across a large radiation of phyla.</title>
        <authorList>
            <person name="Brown C.T."/>
            <person name="Hug L.A."/>
            <person name="Thomas B.C."/>
            <person name="Sharon I."/>
            <person name="Castelle C.J."/>
            <person name="Singh A."/>
            <person name="Wilkins M.J."/>
            <person name="Williams K.H."/>
            <person name="Banfield J.F."/>
        </authorList>
    </citation>
    <scope>NUCLEOTIDE SEQUENCE [LARGE SCALE GENOMIC DNA]</scope>
</reference>
<accession>A0A0G0ZH86</accession>
<dbReference type="AlphaFoldDB" id="A0A0G0ZH86"/>
<evidence type="ECO:0008006" key="3">
    <source>
        <dbReference type="Google" id="ProtNLM"/>
    </source>
</evidence>
<dbReference type="EMBL" id="LCDG01000003">
    <property type="protein sequence ID" value="KKS48077.1"/>
    <property type="molecule type" value="Genomic_DNA"/>
</dbReference>
<dbReference type="InterPro" id="IPR010428">
    <property type="entry name" value="Zincin_1"/>
</dbReference>